<reference evidence="16" key="1">
    <citation type="submission" date="2022-11" db="UniProtKB">
        <authorList>
            <consortium name="WormBaseParasite"/>
        </authorList>
    </citation>
    <scope>IDENTIFICATION</scope>
</reference>
<proteinExistence type="predicted"/>
<dbReference type="GO" id="GO:0005251">
    <property type="term" value="F:delayed rectifier potassium channel activity"/>
    <property type="evidence" value="ECO:0007669"/>
    <property type="project" value="TreeGrafter"/>
</dbReference>
<feature type="transmembrane region" description="Helical" evidence="12">
    <location>
        <begin position="216"/>
        <end position="235"/>
    </location>
</feature>
<dbReference type="PANTHER" id="PTHR11537">
    <property type="entry name" value="VOLTAGE-GATED POTASSIUM CHANNEL"/>
    <property type="match status" value="1"/>
</dbReference>
<keyword evidence="2" id="KW-0813">Transport</keyword>
<keyword evidence="10 12" id="KW-0472">Membrane</keyword>
<dbReference type="Proteomes" id="UP000887566">
    <property type="component" value="Unplaced"/>
</dbReference>
<dbReference type="PRINTS" id="PR00169">
    <property type="entry name" value="KCHANNEL"/>
</dbReference>
<evidence type="ECO:0000256" key="7">
    <source>
        <dbReference type="ARBA" id="ARBA00022958"/>
    </source>
</evidence>
<evidence type="ECO:0000313" key="15">
    <source>
        <dbReference type="Proteomes" id="UP000887566"/>
    </source>
</evidence>
<keyword evidence="4 12" id="KW-0812">Transmembrane</keyword>
<dbReference type="Gene3D" id="3.30.710.10">
    <property type="entry name" value="Potassium Channel Kv1.1, Chain A"/>
    <property type="match status" value="1"/>
</dbReference>
<dbReference type="Pfam" id="PF00520">
    <property type="entry name" value="Ion_trans"/>
    <property type="match status" value="1"/>
</dbReference>
<feature type="transmembrane region" description="Helical" evidence="12">
    <location>
        <begin position="140"/>
        <end position="164"/>
    </location>
</feature>
<keyword evidence="6" id="KW-0851">Voltage-gated channel</keyword>
<keyword evidence="3" id="KW-0633">Potassium transport</keyword>
<feature type="transmembrane region" description="Helical" evidence="12">
    <location>
        <begin position="247"/>
        <end position="264"/>
    </location>
</feature>
<dbReference type="WBParaSite" id="PSAMB.scaffold3240size19131.g20759.t1">
    <property type="protein sequence ID" value="PSAMB.scaffold3240size19131.g20759.t1"/>
    <property type="gene ID" value="PSAMB.scaffold3240size19131.g20759"/>
</dbReference>
<dbReference type="InterPro" id="IPR028325">
    <property type="entry name" value="VG_K_chnl"/>
</dbReference>
<dbReference type="InterPro" id="IPR005821">
    <property type="entry name" value="Ion_trans_dom"/>
</dbReference>
<dbReference type="Gene3D" id="1.20.120.350">
    <property type="entry name" value="Voltage-gated potassium channels. Chain C"/>
    <property type="match status" value="1"/>
</dbReference>
<dbReference type="Pfam" id="PF02214">
    <property type="entry name" value="BTB_2"/>
    <property type="match status" value="1"/>
</dbReference>
<dbReference type="GO" id="GO:0051260">
    <property type="term" value="P:protein homooligomerization"/>
    <property type="evidence" value="ECO:0007669"/>
    <property type="project" value="InterPro"/>
</dbReference>
<dbReference type="GO" id="GO:0008076">
    <property type="term" value="C:voltage-gated potassium channel complex"/>
    <property type="evidence" value="ECO:0007669"/>
    <property type="project" value="InterPro"/>
</dbReference>
<keyword evidence="8 12" id="KW-1133">Transmembrane helix</keyword>
<organism evidence="15 16">
    <name type="scientific">Plectus sambesii</name>
    <dbReference type="NCBI Taxonomy" id="2011161"/>
    <lineage>
        <taxon>Eukaryota</taxon>
        <taxon>Metazoa</taxon>
        <taxon>Ecdysozoa</taxon>
        <taxon>Nematoda</taxon>
        <taxon>Chromadorea</taxon>
        <taxon>Plectida</taxon>
        <taxon>Plectina</taxon>
        <taxon>Plectoidea</taxon>
        <taxon>Plectidae</taxon>
        <taxon>Plectus</taxon>
    </lineage>
</organism>
<evidence type="ECO:0000256" key="2">
    <source>
        <dbReference type="ARBA" id="ARBA00022448"/>
    </source>
</evidence>
<protein>
    <submittedName>
        <fullName evidence="16">Uncharacterized protein</fullName>
    </submittedName>
</protein>
<dbReference type="PANTHER" id="PTHR11537:SF271">
    <property type="entry name" value="BTB DOMAIN-CONTAINING PROTEIN"/>
    <property type="match status" value="1"/>
</dbReference>
<dbReference type="Gene3D" id="1.10.287.70">
    <property type="match status" value="1"/>
</dbReference>
<feature type="domain" description="Ion transport" evidence="13">
    <location>
        <begin position="144"/>
        <end position="362"/>
    </location>
</feature>
<keyword evidence="15" id="KW-1185">Reference proteome</keyword>
<keyword evidence="11" id="KW-0407">Ion channel</keyword>
<dbReference type="InterPro" id="IPR011333">
    <property type="entry name" value="SKP1/BTB/POZ_sf"/>
</dbReference>
<evidence type="ECO:0000256" key="12">
    <source>
        <dbReference type="SAM" id="Phobius"/>
    </source>
</evidence>
<feature type="transmembrane region" description="Helical" evidence="12">
    <location>
        <begin position="284"/>
        <end position="304"/>
    </location>
</feature>
<dbReference type="SUPFAM" id="SSF54695">
    <property type="entry name" value="POZ domain"/>
    <property type="match status" value="1"/>
</dbReference>
<keyword evidence="5" id="KW-0631">Potassium channel</keyword>
<feature type="domain" description="Potassium channel tetramerisation-type BTB" evidence="14">
    <location>
        <begin position="5"/>
        <end position="98"/>
    </location>
</feature>
<feature type="transmembrane region" description="Helical" evidence="12">
    <location>
        <begin position="350"/>
        <end position="370"/>
    </location>
</feature>
<evidence type="ECO:0000313" key="16">
    <source>
        <dbReference type="WBParaSite" id="PSAMB.scaffold3240size19131.g20759.t1"/>
    </source>
</evidence>
<evidence type="ECO:0000259" key="14">
    <source>
        <dbReference type="Pfam" id="PF02214"/>
    </source>
</evidence>
<dbReference type="InterPro" id="IPR003131">
    <property type="entry name" value="T1-type_BTB"/>
</dbReference>
<evidence type="ECO:0000256" key="9">
    <source>
        <dbReference type="ARBA" id="ARBA00023065"/>
    </source>
</evidence>
<dbReference type="SUPFAM" id="SSF81324">
    <property type="entry name" value="Voltage-gated potassium channels"/>
    <property type="match status" value="1"/>
</dbReference>
<comment type="subcellular location">
    <subcellularLocation>
        <location evidence="1">Membrane</location>
        <topology evidence="1">Multi-pass membrane protein</topology>
    </subcellularLocation>
</comment>
<name>A0A914W5P8_9BILA</name>
<evidence type="ECO:0000256" key="5">
    <source>
        <dbReference type="ARBA" id="ARBA00022826"/>
    </source>
</evidence>
<evidence type="ECO:0000256" key="11">
    <source>
        <dbReference type="ARBA" id="ARBA00023303"/>
    </source>
</evidence>
<dbReference type="GO" id="GO:0001508">
    <property type="term" value="P:action potential"/>
    <property type="evidence" value="ECO:0007669"/>
    <property type="project" value="TreeGrafter"/>
</dbReference>
<evidence type="ECO:0000256" key="6">
    <source>
        <dbReference type="ARBA" id="ARBA00022882"/>
    </source>
</evidence>
<keyword evidence="7" id="KW-0630">Potassium</keyword>
<evidence type="ECO:0000256" key="8">
    <source>
        <dbReference type="ARBA" id="ARBA00022989"/>
    </source>
</evidence>
<dbReference type="InterPro" id="IPR027359">
    <property type="entry name" value="Volt_channel_dom_sf"/>
</dbReference>
<evidence type="ECO:0000256" key="10">
    <source>
        <dbReference type="ARBA" id="ARBA00023136"/>
    </source>
</evidence>
<evidence type="ECO:0000256" key="1">
    <source>
        <dbReference type="ARBA" id="ARBA00004141"/>
    </source>
</evidence>
<evidence type="ECO:0000256" key="3">
    <source>
        <dbReference type="ARBA" id="ARBA00022538"/>
    </source>
</evidence>
<sequence>MFFLYLNVGGTRYRLKEQTIWNLNDNSLLYKFSKADHCKRVLMCDAYFEAENEYFFERPAYLFNLIFDYYITGMVTLPADLPRERVAEEFRYWQINVEPLNEQSADQGGPLEVDEFVEAVCCLNCRRNAQAFLDLPRSGILAFVYHALMAGLIVISVLTLALRAESSAKGDRRMALLPNRNSNDGSIIGAVEFWIMLLFALDLIGRFCVHPSKGCFLRNPLAVIDVFTVVSYIFWASLSRLAHDNYAWTQMLVLFMSVRVLKLARYCSHMRRMASALLMSRSSILSAFLLIFVGGTMFSFAFLWTEAGQPNTPFASYYFAMWYSVQTMTTIGYNNVAPVTFAGRVNSTCLGLYGIACIACTISSVVRKYLQLSEQDAHNQQINYSYIKKSPSMHNLDQISSLS</sequence>
<evidence type="ECO:0000256" key="4">
    <source>
        <dbReference type="ARBA" id="ARBA00022692"/>
    </source>
</evidence>
<keyword evidence="9" id="KW-0406">Ion transport</keyword>
<accession>A0A914W5P8</accession>
<dbReference type="AlphaFoldDB" id="A0A914W5P8"/>
<evidence type="ECO:0000259" key="13">
    <source>
        <dbReference type="Pfam" id="PF00520"/>
    </source>
</evidence>